<name>A0A6A3I152_9STRA</name>
<gene>
    <name evidence="3" type="ORF">PR001_g25807</name>
</gene>
<dbReference type="PROSITE" id="PS50280">
    <property type="entry name" value="SET"/>
    <property type="match status" value="1"/>
</dbReference>
<feature type="compositionally biased region" description="Polar residues" evidence="1">
    <location>
        <begin position="133"/>
        <end position="144"/>
    </location>
</feature>
<evidence type="ECO:0000256" key="1">
    <source>
        <dbReference type="SAM" id="MobiDB-lite"/>
    </source>
</evidence>
<sequence>MPASATKRHRASPEGSSVVTRRRTSDDAPVSLQTRCDQDDSRASGHPVLGVTPRTRSGRAVLPGVVNEAVTIQVTPLAEFQLSPPVLTSSASQESVSAASSQRTVTDPSPPASPEATTPATTLRGSPSRLDPRTSSRALWSPQSPFVEGRRDPEVGGASSVTSSPTSTVAASSQTSTVAPWSPQSPFNRLRRHRTIVVPLWFAEVFESDGYDSEALELIGSPAPPRRSSVTPSTSSSPGFAVVGAPRLTDLMAEWRLEPWPSNVKQLVTTYNPQRWKFPGLRPASTRQAVVSVQSSIVLSGGECGNGLHESGALTIARNLRSGMRGLVATAAIPAGEVIGEYFGHLQLFGPSCRNGPVNEGYRMHLRTRTTGNKCVGLDVQNAGGKLRFMNHACNPTTRFHEVQTGQRLTVVAVTVRDIYPGEEVTVSYGDSLWFLCRCGWAGCQHRDLQHLHAATQTA</sequence>
<dbReference type="SUPFAM" id="SSF82199">
    <property type="entry name" value="SET domain"/>
    <property type="match status" value="1"/>
</dbReference>
<comment type="caution">
    <text evidence="3">The sequence shown here is derived from an EMBL/GenBank/DDBJ whole genome shotgun (WGS) entry which is preliminary data.</text>
</comment>
<accession>A0A6A3I152</accession>
<dbReference type="Proteomes" id="UP000429607">
    <property type="component" value="Unassembled WGS sequence"/>
</dbReference>
<feature type="compositionally biased region" description="Low complexity" evidence="1">
    <location>
        <begin position="91"/>
        <end position="101"/>
    </location>
</feature>
<dbReference type="Pfam" id="PF00856">
    <property type="entry name" value="SET"/>
    <property type="match status" value="1"/>
</dbReference>
<proteinExistence type="predicted"/>
<feature type="compositionally biased region" description="Low complexity" evidence="1">
    <location>
        <begin position="155"/>
        <end position="180"/>
    </location>
</feature>
<organism evidence="3 4">
    <name type="scientific">Phytophthora rubi</name>
    <dbReference type="NCBI Taxonomy" id="129364"/>
    <lineage>
        <taxon>Eukaryota</taxon>
        <taxon>Sar</taxon>
        <taxon>Stramenopiles</taxon>
        <taxon>Oomycota</taxon>
        <taxon>Peronosporomycetes</taxon>
        <taxon>Peronosporales</taxon>
        <taxon>Peronosporaceae</taxon>
        <taxon>Phytophthora</taxon>
    </lineage>
</organism>
<reference evidence="3 4" key="1">
    <citation type="submission" date="2018-09" db="EMBL/GenBank/DDBJ databases">
        <title>Genomic investigation of the strawberry pathogen Phytophthora fragariae indicates pathogenicity is determined by transcriptional variation in three key races.</title>
        <authorList>
            <person name="Adams T.M."/>
            <person name="Armitage A.D."/>
            <person name="Sobczyk M.K."/>
            <person name="Bates H.J."/>
            <person name="Dunwell J.M."/>
            <person name="Nellist C.F."/>
            <person name="Harrison R.J."/>
        </authorList>
    </citation>
    <scope>NUCLEOTIDE SEQUENCE [LARGE SCALE GENOMIC DNA]</scope>
    <source>
        <strain evidence="3 4">SCRP249</strain>
    </source>
</reference>
<protein>
    <recommendedName>
        <fullName evidence="2">SET domain-containing protein</fullName>
    </recommendedName>
</protein>
<feature type="compositionally biased region" description="Basic residues" evidence="1">
    <location>
        <begin position="1"/>
        <end position="10"/>
    </location>
</feature>
<feature type="domain" description="SET" evidence="2">
    <location>
        <begin position="312"/>
        <end position="430"/>
    </location>
</feature>
<dbReference type="InterPro" id="IPR046341">
    <property type="entry name" value="SET_dom_sf"/>
</dbReference>
<evidence type="ECO:0000259" key="2">
    <source>
        <dbReference type="PROSITE" id="PS50280"/>
    </source>
</evidence>
<dbReference type="Gene3D" id="2.170.270.10">
    <property type="entry name" value="SET domain"/>
    <property type="match status" value="1"/>
</dbReference>
<dbReference type="SMART" id="SM00317">
    <property type="entry name" value="SET"/>
    <property type="match status" value="1"/>
</dbReference>
<dbReference type="InterPro" id="IPR001214">
    <property type="entry name" value="SET_dom"/>
</dbReference>
<dbReference type="AlphaFoldDB" id="A0A6A3I152"/>
<evidence type="ECO:0000313" key="4">
    <source>
        <dbReference type="Proteomes" id="UP000429607"/>
    </source>
</evidence>
<dbReference type="EMBL" id="QXFV01003631">
    <property type="protein sequence ID" value="KAE8975102.1"/>
    <property type="molecule type" value="Genomic_DNA"/>
</dbReference>
<feature type="region of interest" description="Disordered" evidence="1">
    <location>
        <begin position="1"/>
        <end position="58"/>
    </location>
</feature>
<evidence type="ECO:0000313" key="3">
    <source>
        <dbReference type="EMBL" id="KAE8975102.1"/>
    </source>
</evidence>
<feature type="region of interest" description="Disordered" evidence="1">
    <location>
        <begin position="91"/>
        <end position="185"/>
    </location>
</feature>